<dbReference type="EMBL" id="NXLV01000018">
    <property type="protein sequence ID" value="RDU69161.1"/>
    <property type="molecule type" value="Genomic_DNA"/>
</dbReference>
<proteinExistence type="predicted"/>
<feature type="transmembrane region" description="Helical" evidence="1">
    <location>
        <begin position="63"/>
        <end position="83"/>
    </location>
</feature>
<dbReference type="PANTHER" id="PTHR35864:SF1">
    <property type="entry name" value="ZINC METALLOPROTEASE YWHC-RELATED"/>
    <property type="match status" value="1"/>
</dbReference>
<feature type="transmembrane region" description="Helical" evidence="1">
    <location>
        <begin position="12"/>
        <end position="33"/>
    </location>
</feature>
<evidence type="ECO:0000313" key="3">
    <source>
        <dbReference type="Proteomes" id="UP000257045"/>
    </source>
</evidence>
<reference evidence="2 3" key="1">
    <citation type="submission" date="2018-04" db="EMBL/GenBank/DDBJ databases">
        <title>Novel Campyloabacter and Helicobacter Species and Strains.</title>
        <authorList>
            <person name="Mannion A.J."/>
            <person name="Shen Z."/>
            <person name="Fox J.G."/>
        </authorList>
    </citation>
    <scope>NUCLEOTIDE SEQUENCE [LARGE SCALE GENOMIC DNA]</scope>
    <source>
        <strain evidence="2 3">MIT 04-9366</strain>
    </source>
</reference>
<dbReference type="InterPro" id="IPR052348">
    <property type="entry name" value="Metallopeptidase_M50B"/>
</dbReference>
<evidence type="ECO:0000256" key="1">
    <source>
        <dbReference type="SAM" id="Phobius"/>
    </source>
</evidence>
<protein>
    <recommendedName>
        <fullName evidence="4">Site-2 protease family protein</fullName>
    </recommendedName>
</protein>
<accession>A0A3D8IX70</accession>
<evidence type="ECO:0000313" key="2">
    <source>
        <dbReference type="EMBL" id="RDU69161.1"/>
    </source>
</evidence>
<comment type="caution">
    <text evidence="2">The sequence shown here is derived from an EMBL/GenBank/DDBJ whole genome shotgun (WGS) entry which is preliminary data.</text>
</comment>
<organism evidence="2 3">
    <name type="scientific">Helicobacter brantae</name>
    <dbReference type="NCBI Taxonomy" id="375927"/>
    <lineage>
        <taxon>Bacteria</taxon>
        <taxon>Pseudomonadati</taxon>
        <taxon>Campylobacterota</taxon>
        <taxon>Epsilonproteobacteria</taxon>
        <taxon>Campylobacterales</taxon>
        <taxon>Helicobacteraceae</taxon>
        <taxon>Helicobacter</taxon>
    </lineage>
</organism>
<keyword evidence="1" id="KW-0812">Transmembrane</keyword>
<dbReference type="Proteomes" id="UP000257045">
    <property type="component" value="Unassembled WGS sequence"/>
</dbReference>
<dbReference type="OrthoDB" id="9800627at2"/>
<name>A0A3D8IX70_9HELI</name>
<feature type="transmembrane region" description="Helical" evidence="1">
    <location>
        <begin position="104"/>
        <end position="124"/>
    </location>
</feature>
<evidence type="ECO:0008006" key="4">
    <source>
        <dbReference type="Google" id="ProtNLM"/>
    </source>
</evidence>
<dbReference type="RefSeq" id="WP_115570096.1">
    <property type="nucleotide sequence ID" value="NZ_NXLV01000018.1"/>
</dbReference>
<keyword evidence="1" id="KW-0472">Membrane</keyword>
<gene>
    <name evidence="2" type="ORF">CQA58_07500</name>
</gene>
<sequence>MLESFDLFDALLRYIALLITILGCAVVYAYIAYRYTQDCIEVRHILGEDGKISFNPFRYFDPIGSGLFPLIVIVLQSPIMFGWSKNVFVDYPRVISRYGFNSAILLESSGIFFNFFIAFLSSLFLDFIPIVEVAKLLGYVIIFNIFFAFIKLCPIVPYEGLRILSYVGLKFGNDMFARFYSFLAPYQFFVLLVVFFTPLNQIIVYPAMLMLGFLL</sequence>
<keyword evidence="3" id="KW-1185">Reference proteome</keyword>
<feature type="transmembrane region" description="Helical" evidence="1">
    <location>
        <begin position="179"/>
        <end position="205"/>
    </location>
</feature>
<dbReference type="PANTHER" id="PTHR35864">
    <property type="entry name" value="ZINC METALLOPROTEASE MJ0611-RELATED"/>
    <property type="match status" value="1"/>
</dbReference>
<keyword evidence="1" id="KW-1133">Transmembrane helix</keyword>
<dbReference type="AlphaFoldDB" id="A0A3D8IX70"/>
<feature type="transmembrane region" description="Helical" evidence="1">
    <location>
        <begin position="136"/>
        <end position="158"/>
    </location>
</feature>